<dbReference type="GO" id="GO:0005524">
    <property type="term" value="F:ATP binding"/>
    <property type="evidence" value="ECO:0007669"/>
    <property type="project" value="InterPro"/>
</dbReference>
<feature type="domain" description="IstB-like ATP-binding" evidence="1">
    <location>
        <begin position="163"/>
        <end position="308"/>
    </location>
</feature>
<dbReference type="RefSeq" id="WP_188801003.1">
    <property type="nucleotide sequence ID" value="NZ_BMOK01000001.1"/>
</dbReference>
<evidence type="ECO:0000259" key="1">
    <source>
        <dbReference type="Pfam" id="PF01695"/>
    </source>
</evidence>
<feature type="domain" description="Primosomal DnaI N-terminal" evidence="2">
    <location>
        <begin position="1"/>
        <end position="90"/>
    </location>
</feature>
<evidence type="ECO:0000259" key="2">
    <source>
        <dbReference type="Pfam" id="PF07319"/>
    </source>
</evidence>
<dbReference type="AlphaFoldDB" id="A0A917VXH5"/>
<accession>A0A917VXH5</accession>
<dbReference type="InterPro" id="IPR009928">
    <property type="entry name" value="DnaI_N"/>
</dbReference>
<dbReference type="SUPFAM" id="SSF52540">
    <property type="entry name" value="P-loop containing nucleoside triphosphate hydrolases"/>
    <property type="match status" value="1"/>
</dbReference>
<dbReference type="PANTHER" id="PTHR30050:SF8">
    <property type="entry name" value="PRIMOSOMAL PROTEIN DNAI"/>
    <property type="match status" value="1"/>
</dbReference>
<organism evidence="3 4">
    <name type="scientific">Sporolactobacillus putidus</name>
    <dbReference type="NCBI Taxonomy" id="492735"/>
    <lineage>
        <taxon>Bacteria</taxon>
        <taxon>Bacillati</taxon>
        <taxon>Bacillota</taxon>
        <taxon>Bacilli</taxon>
        <taxon>Bacillales</taxon>
        <taxon>Sporolactobacillaceae</taxon>
        <taxon>Sporolactobacillus</taxon>
    </lineage>
</organism>
<dbReference type="Pfam" id="PF07319">
    <property type="entry name" value="DnaI_N"/>
    <property type="match status" value="1"/>
</dbReference>
<proteinExistence type="predicted"/>
<evidence type="ECO:0000313" key="3">
    <source>
        <dbReference type="EMBL" id="GGL41970.1"/>
    </source>
</evidence>
<dbReference type="Gene3D" id="3.40.50.300">
    <property type="entry name" value="P-loop containing nucleotide triphosphate hydrolases"/>
    <property type="match status" value="1"/>
</dbReference>
<dbReference type="NCBIfam" id="NF006505">
    <property type="entry name" value="PRK08939.1"/>
    <property type="match status" value="1"/>
</dbReference>
<dbReference type="Proteomes" id="UP000654670">
    <property type="component" value="Unassembled WGS sequence"/>
</dbReference>
<dbReference type="PANTHER" id="PTHR30050">
    <property type="entry name" value="CHROMOSOMAL REPLICATION INITIATOR PROTEIN DNAA"/>
    <property type="match status" value="1"/>
</dbReference>
<gene>
    <name evidence="3" type="primary">dnaI</name>
    <name evidence="3" type="ORF">GCM10007968_02340</name>
</gene>
<name>A0A917VXH5_9BACL</name>
<dbReference type="GO" id="GO:0006260">
    <property type="term" value="P:DNA replication"/>
    <property type="evidence" value="ECO:0007669"/>
    <property type="project" value="TreeGrafter"/>
</dbReference>
<reference evidence="3" key="1">
    <citation type="journal article" date="2014" name="Int. J. Syst. Evol. Microbiol.">
        <title>Complete genome sequence of Corynebacterium casei LMG S-19264T (=DSM 44701T), isolated from a smear-ripened cheese.</title>
        <authorList>
            <consortium name="US DOE Joint Genome Institute (JGI-PGF)"/>
            <person name="Walter F."/>
            <person name="Albersmeier A."/>
            <person name="Kalinowski J."/>
            <person name="Ruckert C."/>
        </authorList>
    </citation>
    <scope>NUCLEOTIDE SEQUENCE</scope>
    <source>
        <strain evidence="3">JCM 15325</strain>
    </source>
</reference>
<comment type="caution">
    <text evidence="3">The sequence shown here is derived from an EMBL/GenBank/DDBJ whole genome shotgun (WGS) entry which is preliminary data.</text>
</comment>
<keyword evidence="4" id="KW-1185">Reference proteome</keyword>
<dbReference type="EMBL" id="BMOK01000001">
    <property type="protein sequence ID" value="GGL41970.1"/>
    <property type="molecule type" value="Genomic_DNA"/>
</dbReference>
<reference evidence="3" key="2">
    <citation type="submission" date="2020-09" db="EMBL/GenBank/DDBJ databases">
        <authorList>
            <person name="Sun Q."/>
            <person name="Ohkuma M."/>
        </authorList>
    </citation>
    <scope>NUCLEOTIDE SEQUENCE</scope>
    <source>
        <strain evidence="3">JCM 15325</strain>
    </source>
</reference>
<protein>
    <submittedName>
        <fullName evidence="3">Primosomal protein DnaI</fullName>
    </submittedName>
</protein>
<sequence>MEPIKSLIRNIADEQGIRQDRERMAEKLLSANPRIQRFVQQNPQIARTVWLKNVSELYQFAEEWSHCDRCPGLDKCPNMMQGYRPGLMNDKDRPVLAFSPCPLFQERAARQRQSQLIRSYYVPKDILRATFETIDKLEPGRQQALKAAGDFVKAYLENGEAVKGLYVCGQFGIGKTYLMGAIMNRLAERRSIASLIVYTPDFFREIKGAIQDNSVDRKLDVLKKTPVLILDDIGAETITPWIRDEVLGSVLQYRMMEHLPTLYTSNFNYDELEDHFSYSQKSGVENVKARRLMERIRHFTTLVRMEGANRR</sequence>
<dbReference type="InterPro" id="IPR027417">
    <property type="entry name" value="P-loop_NTPase"/>
</dbReference>
<dbReference type="InterPro" id="IPR002611">
    <property type="entry name" value="IstB_ATP-bd"/>
</dbReference>
<evidence type="ECO:0000313" key="4">
    <source>
        <dbReference type="Proteomes" id="UP000654670"/>
    </source>
</evidence>
<dbReference type="Pfam" id="PF01695">
    <property type="entry name" value="IstB_IS21"/>
    <property type="match status" value="1"/>
</dbReference>